<dbReference type="InterPro" id="IPR031516">
    <property type="entry name" value="DUF4691"/>
</dbReference>
<feature type="region of interest" description="Disordered" evidence="1">
    <location>
        <begin position="169"/>
        <end position="214"/>
    </location>
</feature>
<keyword evidence="3" id="KW-1185">Reference proteome</keyword>
<dbReference type="PANTHER" id="PTHR37867">
    <property type="entry name" value="CHROMOSOME 16 OPEN READING FRAME 86"/>
    <property type="match status" value="1"/>
</dbReference>
<feature type="compositionally biased region" description="Low complexity" evidence="1">
    <location>
        <begin position="184"/>
        <end position="203"/>
    </location>
</feature>
<feature type="region of interest" description="Disordered" evidence="1">
    <location>
        <begin position="50"/>
        <end position="90"/>
    </location>
</feature>
<proteinExistence type="predicted"/>
<name>A0A8C6Z4Z9_NOTPE</name>
<organism evidence="2 3">
    <name type="scientific">Nothoprocta perdicaria</name>
    <name type="common">Chilean tinamou</name>
    <name type="synonym">Crypturus perdicarius</name>
    <dbReference type="NCBI Taxonomy" id="30464"/>
    <lineage>
        <taxon>Eukaryota</taxon>
        <taxon>Metazoa</taxon>
        <taxon>Chordata</taxon>
        <taxon>Craniata</taxon>
        <taxon>Vertebrata</taxon>
        <taxon>Euteleostomi</taxon>
        <taxon>Archelosauria</taxon>
        <taxon>Archosauria</taxon>
        <taxon>Dinosauria</taxon>
        <taxon>Saurischia</taxon>
        <taxon>Theropoda</taxon>
        <taxon>Coelurosauria</taxon>
        <taxon>Aves</taxon>
        <taxon>Palaeognathae</taxon>
        <taxon>Tinamiformes</taxon>
        <taxon>Tinamidae</taxon>
        <taxon>Nothoprocta</taxon>
    </lineage>
</organism>
<sequence length="269" mass="27883">MQPQAPLGCLAPWLFPRSLMPGCSRPGTQAASFGPAGSIRRCSSSSTLISSSCIPKPKGQKPSEAIPASVPRLRRKGRGGGRGAAGAAVQAAPGGLPWTRWVSTEGCRARPAHCRGWQLFSSFQASHVGNDARDTGRAGVRGLPLPVPVAGRLQRLRPLYQYINLESPELSGPADEEEEEGEAARQAQAERGAGAPRRATAPELQGGTADTLGGLEKNAVTIKASKGAAFPAGAGDPAGPEDRAAQVDVEKMLSVCAAHLVPPLSPQHK</sequence>
<dbReference type="AlphaFoldDB" id="A0A8C6Z4Z9"/>
<protein>
    <submittedName>
        <fullName evidence="2">Uncharacterized protein</fullName>
    </submittedName>
</protein>
<dbReference type="Ensembl" id="ENSNPET00000010434.1">
    <property type="protein sequence ID" value="ENSNPEP00000010174.1"/>
    <property type="gene ID" value="ENSNPEG00000007638.1"/>
</dbReference>
<reference evidence="2" key="2">
    <citation type="submission" date="2025-09" db="UniProtKB">
        <authorList>
            <consortium name="Ensembl"/>
        </authorList>
    </citation>
    <scope>IDENTIFICATION</scope>
</reference>
<dbReference type="PANTHER" id="PTHR37867:SF1">
    <property type="entry name" value="CHROMOSOME 16 OPEN READING FRAME 86"/>
    <property type="match status" value="1"/>
</dbReference>
<evidence type="ECO:0000313" key="2">
    <source>
        <dbReference type="Ensembl" id="ENSNPEP00000010174.1"/>
    </source>
</evidence>
<accession>A0A8C6Z4Z9</accession>
<reference evidence="2" key="1">
    <citation type="submission" date="2025-08" db="UniProtKB">
        <authorList>
            <consortium name="Ensembl"/>
        </authorList>
    </citation>
    <scope>IDENTIFICATION</scope>
</reference>
<evidence type="ECO:0000313" key="3">
    <source>
        <dbReference type="Proteomes" id="UP000694420"/>
    </source>
</evidence>
<dbReference type="Proteomes" id="UP000694420">
    <property type="component" value="Unplaced"/>
</dbReference>
<evidence type="ECO:0000256" key="1">
    <source>
        <dbReference type="SAM" id="MobiDB-lite"/>
    </source>
</evidence>